<dbReference type="Gene3D" id="2.40.260.10">
    <property type="entry name" value="Sortase"/>
    <property type="match status" value="1"/>
</dbReference>
<dbReference type="KEGG" id="bsol:FSW04_04405"/>
<evidence type="ECO:0000256" key="5">
    <source>
        <dbReference type="SAM" id="Phobius"/>
    </source>
</evidence>
<feature type="active site" description="Proton donor/acceptor" evidence="2">
    <location>
        <position position="249"/>
    </location>
</feature>
<protein>
    <submittedName>
        <fullName evidence="6">Class E sortase</fullName>
    </submittedName>
</protein>
<keyword evidence="3" id="KW-0175">Coiled coil</keyword>
<dbReference type="InterPro" id="IPR005754">
    <property type="entry name" value="Sortase"/>
</dbReference>
<evidence type="ECO:0000256" key="3">
    <source>
        <dbReference type="SAM" id="Coils"/>
    </source>
</evidence>
<evidence type="ECO:0000313" key="7">
    <source>
        <dbReference type="Proteomes" id="UP000321805"/>
    </source>
</evidence>
<dbReference type="InterPro" id="IPR042003">
    <property type="entry name" value="Sortase_E"/>
</dbReference>
<evidence type="ECO:0000256" key="4">
    <source>
        <dbReference type="SAM" id="MobiDB-lite"/>
    </source>
</evidence>
<proteinExistence type="predicted"/>
<keyword evidence="5" id="KW-0472">Membrane</keyword>
<dbReference type="EMBL" id="CP042430">
    <property type="protein sequence ID" value="QEC46909.1"/>
    <property type="molecule type" value="Genomic_DNA"/>
</dbReference>
<dbReference type="SUPFAM" id="SSF63817">
    <property type="entry name" value="Sortase"/>
    <property type="match status" value="1"/>
</dbReference>
<evidence type="ECO:0000256" key="2">
    <source>
        <dbReference type="PIRSR" id="PIRSR605754-1"/>
    </source>
</evidence>
<feature type="region of interest" description="Disordered" evidence="4">
    <location>
        <begin position="1"/>
        <end position="23"/>
    </location>
</feature>
<dbReference type="AlphaFoldDB" id="A0A5B8U1K4"/>
<keyword evidence="1" id="KW-0378">Hydrolase</keyword>
<organism evidence="6 7">
    <name type="scientific">Baekduia soli</name>
    <dbReference type="NCBI Taxonomy" id="496014"/>
    <lineage>
        <taxon>Bacteria</taxon>
        <taxon>Bacillati</taxon>
        <taxon>Actinomycetota</taxon>
        <taxon>Thermoleophilia</taxon>
        <taxon>Solirubrobacterales</taxon>
        <taxon>Baekduiaceae</taxon>
        <taxon>Baekduia</taxon>
    </lineage>
</organism>
<feature type="region of interest" description="Disordered" evidence="4">
    <location>
        <begin position="80"/>
        <end position="111"/>
    </location>
</feature>
<keyword evidence="5" id="KW-0812">Transmembrane</keyword>
<feature type="compositionally biased region" description="Low complexity" evidence="4">
    <location>
        <begin position="93"/>
        <end position="104"/>
    </location>
</feature>
<sequence>MTQGSPDPQAGDGGRVTPIGTRRTSVADLQQEIERLTAALQQAEQRRREAERTLFDVARLAAADAADLRARLAEAQAGLTAAPEAPADPGPQETAEVTAAAATPPVTPRRGGRARRIRRVVLAAGLTAGLLACVDGVLTIFWQEPLTALMQSRSQSSLRSDLGRLQQTFAAAPRLQRESDARRMVRQATTLLEHPRPAGSALGSIDIPRIGLKTVFVEATDHDALTKGPGHYKGTVLPGMTGTVGLAGHRTTYGAPFRHVDNLPPGTRIDIRMPYGRFVYRVTGTQITTPDDAASLRSQAGLHRLVLTACHPLYSAAKRIVVTARQVYAAPA</sequence>
<name>A0A5B8U1K4_9ACTN</name>
<reference evidence="6 7" key="1">
    <citation type="journal article" date="2018" name="J. Microbiol.">
        <title>Baekduia soli gen. nov., sp. nov., a novel bacterium isolated from the soil of Baekdu Mountain and proposal of a novel family name, Baekduiaceae fam. nov.</title>
        <authorList>
            <person name="An D.S."/>
            <person name="Siddiqi M.Z."/>
            <person name="Kim K.H."/>
            <person name="Yu H.S."/>
            <person name="Im W.T."/>
        </authorList>
    </citation>
    <scope>NUCLEOTIDE SEQUENCE [LARGE SCALE GENOMIC DNA]</scope>
    <source>
        <strain evidence="6 7">BR7-21</strain>
    </source>
</reference>
<dbReference type="OrthoDB" id="5242879at2"/>
<dbReference type="Proteomes" id="UP000321805">
    <property type="component" value="Chromosome"/>
</dbReference>
<dbReference type="NCBIfam" id="TIGR01076">
    <property type="entry name" value="sortase_fam"/>
    <property type="match status" value="1"/>
</dbReference>
<keyword evidence="7" id="KW-1185">Reference proteome</keyword>
<dbReference type="CDD" id="cd05830">
    <property type="entry name" value="Sortase_E"/>
    <property type="match status" value="1"/>
</dbReference>
<evidence type="ECO:0000313" key="6">
    <source>
        <dbReference type="EMBL" id="QEC46909.1"/>
    </source>
</evidence>
<dbReference type="GO" id="GO:0016787">
    <property type="term" value="F:hydrolase activity"/>
    <property type="evidence" value="ECO:0007669"/>
    <property type="project" value="UniProtKB-KW"/>
</dbReference>
<accession>A0A5B8U1K4</accession>
<feature type="coiled-coil region" evidence="3">
    <location>
        <begin position="26"/>
        <end position="60"/>
    </location>
</feature>
<dbReference type="Pfam" id="PF04203">
    <property type="entry name" value="Sortase"/>
    <property type="match status" value="1"/>
</dbReference>
<feature type="active site" description="Acyl-thioester intermediate" evidence="2">
    <location>
        <position position="310"/>
    </location>
</feature>
<dbReference type="RefSeq" id="WP_146916670.1">
    <property type="nucleotide sequence ID" value="NZ_CP042430.1"/>
</dbReference>
<gene>
    <name evidence="6" type="ORF">FSW04_04405</name>
</gene>
<feature type="transmembrane region" description="Helical" evidence="5">
    <location>
        <begin position="120"/>
        <end position="142"/>
    </location>
</feature>
<dbReference type="InterPro" id="IPR023365">
    <property type="entry name" value="Sortase_dom-sf"/>
</dbReference>
<evidence type="ECO:0000256" key="1">
    <source>
        <dbReference type="ARBA" id="ARBA00022801"/>
    </source>
</evidence>
<keyword evidence="5" id="KW-1133">Transmembrane helix</keyword>